<name>A0AAD9GVD7_9STRA</name>
<evidence type="ECO:0000313" key="3">
    <source>
        <dbReference type="Proteomes" id="UP001259832"/>
    </source>
</evidence>
<reference evidence="2" key="1">
    <citation type="submission" date="2023-08" db="EMBL/GenBank/DDBJ databases">
        <title>Reference Genome Resource for the Citrus Pathogen Phytophthora citrophthora.</title>
        <authorList>
            <person name="Moller H."/>
            <person name="Coetzee B."/>
            <person name="Rose L.J."/>
            <person name="Van Niekerk J.M."/>
        </authorList>
    </citation>
    <scope>NUCLEOTIDE SEQUENCE</scope>
    <source>
        <strain evidence="2">STE-U-9442</strain>
    </source>
</reference>
<organism evidence="2 3">
    <name type="scientific">Phytophthora citrophthora</name>
    <dbReference type="NCBI Taxonomy" id="4793"/>
    <lineage>
        <taxon>Eukaryota</taxon>
        <taxon>Sar</taxon>
        <taxon>Stramenopiles</taxon>
        <taxon>Oomycota</taxon>
        <taxon>Peronosporomycetes</taxon>
        <taxon>Peronosporales</taxon>
        <taxon>Peronosporaceae</taxon>
        <taxon>Phytophthora</taxon>
    </lineage>
</organism>
<dbReference type="EMBL" id="JASMQC010000004">
    <property type="protein sequence ID" value="KAK1945467.1"/>
    <property type="molecule type" value="Genomic_DNA"/>
</dbReference>
<evidence type="ECO:0000313" key="2">
    <source>
        <dbReference type="EMBL" id="KAK1945467.1"/>
    </source>
</evidence>
<dbReference type="Proteomes" id="UP001259832">
    <property type="component" value="Unassembled WGS sequence"/>
</dbReference>
<protein>
    <submittedName>
        <fullName evidence="2">Uncharacterized protein</fullName>
    </submittedName>
</protein>
<keyword evidence="3" id="KW-1185">Reference proteome</keyword>
<feature type="region of interest" description="Disordered" evidence="1">
    <location>
        <begin position="33"/>
        <end position="58"/>
    </location>
</feature>
<dbReference type="AlphaFoldDB" id="A0AAD9GVD7"/>
<sequence>MTPTLPSDRHGSRLPASEIEKFRARHRRLCRVQQQSLSPSPRIESLDVDDGRRRKTSAQWRQKKQNCNQLDDGYWPKSAGTEMHLGFNAFDFSASPEGFYDEALEPVVVKVPIIESGRQNDDELFNDEPEPAGEVEPAFENDEVQKRKQQMTDVAKQVTAMGFNSTSLWEQRCSIRESNQQLSTYRKGLNAQCHWGPPVHYATHDDQRRALYHQPQYYA</sequence>
<comment type="caution">
    <text evidence="2">The sequence shown here is derived from an EMBL/GenBank/DDBJ whole genome shotgun (WGS) entry which is preliminary data.</text>
</comment>
<evidence type="ECO:0000256" key="1">
    <source>
        <dbReference type="SAM" id="MobiDB-lite"/>
    </source>
</evidence>
<accession>A0AAD9GVD7</accession>
<gene>
    <name evidence="2" type="ORF">P3T76_002515</name>
</gene>
<proteinExistence type="predicted"/>